<dbReference type="PROSITE" id="PS51724">
    <property type="entry name" value="SPOR"/>
    <property type="match status" value="1"/>
</dbReference>
<feature type="compositionally biased region" description="Basic and acidic residues" evidence="1">
    <location>
        <begin position="104"/>
        <end position="114"/>
    </location>
</feature>
<feature type="compositionally biased region" description="Basic residues" evidence="1">
    <location>
        <begin position="1"/>
        <end position="11"/>
    </location>
</feature>
<evidence type="ECO:0000256" key="1">
    <source>
        <dbReference type="SAM" id="MobiDB-lite"/>
    </source>
</evidence>
<dbReference type="AlphaFoldDB" id="A0A9E9M082"/>
<proteinExistence type="predicted"/>
<feature type="region of interest" description="Disordered" evidence="1">
    <location>
        <begin position="89"/>
        <end position="202"/>
    </location>
</feature>
<name>A0A9E9M082_9BURK</name>
<dbReference type="KEGG" id="ovb:NB640_03875"/>
<dbReference type="EMBL" id="CP098242">
    <property type="protein sequence ID" value="WAW10794.1"/>
    <property type="molecule type" value="Genomic_DNA"/>
</dbReference>
<dbReference type="InterPro" id="IPR036680">
    <property type="entry name" value="SPOR-like_sf"/>
</dbReference>
<dbReference type="GO" id="GO:0032506">
    <property type="term" value="P:cytokinetic process"/>
    <property type="evidence" value="ECO:0007669"/>
    <property type="project" value="TreeGrafter"/>
</dbReference>
<dbReference type="InterPro" id="IPR007730">
    <property type="entry name" value="SPOR-like_dom"/>
</dbReference>
<evidence type="ECO:0000313" key="5">
    <source>
        <dbReference type="Proteomes" id="UP001156215"/>
    </source>
</evidence>
<protein>
    <submittedName>
        <fullName evidence="4">SPOR domain-containing protein</fullName>
    </submittedName>
</protein>
<evidence type="ECO:0000313" key="4">
    <source>
        <dbReference type="EMBL" id="WAW10794.1"/>
    </source>
</evidence>
<accession>A0A9E9M082</accession>
<organism evidence="4 5">
    <name type="scientific">Oxalobacter vibrioformis</name>
    <dbReference type="NCBI Taxonomy" id="933080"/>
    <lineage>
        <taxon>Bacteria</taxon>
        <taxon>Pseudomonadati</taxon>
        <taxon>Pseudomonadota</taxon>
        <taxon>Betaproteobacteria</taxon>
        <taxon>Burkholderiales</taxon>
        <taxon>Oxalobacteraceae</taxon>
        <taxon>Oxalobacter</taxon>
    </lineage>
</organism>
<feature type="transmembrane region" description="Helical" evidence="2">
    <location>
        <begin position="58"/>
        <end position="76"/>
    </location>
</feature>
<evidence type="ECO:0000256" key="2">
    <source>
        <dbReference type="SAM" id="Phobius"/>
    </source>
</evidence>
<dbReference type="Gene3D" id="3.30.70.1070">
    <property type="entry name" value="Sporulation related repeat"/>
    <property type="match status" value="1"/>
</dbReference>
<dbReference type="GO" id="GO:0042834">
    <property type="term" value="F:peptidoglycan binding"/>
    <property type="evidence" value="ECO:0007669"/>
    <property type="project" value="InterPro"/>
</dbReference>
<dbReference type="SUPFAM" id="SSF110997">
    <property type="entry name" value="Sporulation related repeat"/>
    <property type="match status" value="1"/>
</dbReference>
<feature type="domain" description="SPOR" evidence="3">
    <location>
        <begin position="204"/>
        <end position="282"/>
    </location>
</feature>
<dbReference type="PANTHER" id="PTHR38687">
    <property type="entry name" value="CELL DIVISION PROTEIN DEDD-RELATED"/>
    <property type="match status" value="1"/>
</dbReference>
<dbReference type="InterPro" id="IPR052521">
    <property type="entry name" value="Cell_div_SPOR-domain"/>
</dbReference>
<dbReference type="PANTHER" id="PTHR38687:SF1">
    <property type="entry name" value="CELL DIVISION PROTEIN DEDD"/>
    <property type="match status" value="1"/>
</dbReference>
<keyword evidence="5" id="KW-1185">Reference proteome</keyword>
<reference evidence="4" key="1">
    <citation type="journal article" date="2022" name="Front. Microbiol.">
        <title>New perspectives on an old grouping: The genomic and phenotypic variability of Oxalobacter formigenes and the implications for calcium oxalate stone prevention.</title>
        <authorList>
            <person name="Chmiel J.A."/>
            <person name="Carr C."/>
            <person name="Stuivenberg G.A."/>
            <person name="Venema R."/>
            <person name="Chanyi R.M."/>
            <person name="Al K.F."/>
            <person name="Giguere D."/>
            <person name="Say H."/>
            <person name="Akouris P.P."/>
            <person name="Dominguez Romero S.A."/>
            <person name="Kwong A."/>
            <person name="Tai V."/>
            <person name="Koval S.F."/>
            <person name="Razvi H."/>
            <person name="Bjazevic J."/>
            <person name="Burton J.P."/>
        </authorList>
    </citation>
    <scope>NUCLEOTIDE SEQUENCE</scope>
    <source>
        <strain evidence="4">WoOx3</strain>
    </source>
</reference>
<feature type="region of interest" description="Disordered" evidence="1">
    <location>
        <begin position="1"/>
        <end position="49"/>
    </location>
</feature>
<dbReference type="GO" id="GO:0032153">
    <property type="term" value="C:cell division site"/>
    <property type="evidence" value="ECO:0007669"/>
    <property type="project" value="TreeGrafter"/>
</dbReference>
<sequence length="282" mass="30463">MSRFPLFRRKKPETADQDLPYTDGGGFTPDNAGRKKPGKPADVDDPILPEKKRARRRLVGAVTITLAAIIVLPMIFDSEPQTVSQDLLIDIPSRDKPSQTVSREPVKKKAEEKPAVVAGSDKPAGDSSTPVASDKKNTTAKLAADDKTDTKPVAKTDVKPESKPDAKPESKSDTKTDTAKKTDDPIGQLIAQQQTDAKAADAKADEQGKFVIQVAAVSSQDKAKELQDRLQKAGLTSYTQKVALKDGGERIRIRIGPLPTRMEVNSTCAKLSQLKLPCTLVN</sequence>
<dbReference type="GO" id="GO:0030428">
    <property type="term" value="C:cell septum"/>
    <property type="evidence" value="ECO:0007669"/>
    <property type="project" value="TreeGrafter"/>
</dbReference>
<evidence type="ECO:0000259" key="3">
    <source>
        <dbReference type="PROSITE" id="PS51724"/>
    </source>
</evidence>
<dbReference type="Pfam" id="PF05036">
    <property type="entry name" value="SPOR"/>
    <property type="match status" value="1"/>
</dbReference>
<keyword evidence="2" id="KW-0472">Membrane</keyword>
<keyword evidence="2" id="KW-1133">Transmembrane helix</keyword>
<feature type="compositionally biased region" description="Basic and acidic residues" evidence="1">
    <location>
        <begin position="133"/>
        <end position="184"/>
    </location>
</feature>
<gene>
    <name evidence="4" type="ORF">NB640_03875</name>
</gene>
<dbReference type="RefSeq" id="WP_269309854.1">
    <property type="nucleotide sequence ID" value="NZ_CP098242.1"/>
</dbReference>
<keyword evidence="2" id="KW-0812">Transmembrane</keyword>
<dbReference type="Proteomes" id="UP001156215">
    <property type="component" value="Chromosome"/>
</dbReference>